<evidence type="ECO:0000313" key="2">
    <source>
        <dbReference type="EMBL" id="EKO22918.1"/>
    </source>
</evidence>
<organism evidence="2 3">
    <name type="scientific">Leptospira interrogans str. UI 12621</name>
    <dbReference type="NCBI Taxonomy" id="1049937"/>
    <lineage>
        <taxon>Bacteria</taxon>
        <taxon>Pseudomonadati</taxon>
        <taxon>Spirochaetota</taxon>
        <taxon>Spirochaetia</taxon>
        <taxon>Leptospirales</taxon>
        <taxon>Leptospiraceae</taxon>
        <taxon>Leptospira</taxon>
    </lineage>
</organism>
<feature type="region of interest" description="Disordered" evidence="1">
    <location>
        <begin position="29"/>
        <end position="56"/>
    </location>
</feature>
<sequence length="56" mass="6750">MYNPNRKIPLTTDEQFVADTLLTYYLGHCNGQNSKKHERRRNSDPIYRLMDKNDNY</sequence>
<evidence type="ECO:0000256" key="1">
    <source>
        <dbReference type="SAM" id="MobiDB-lite"/>
    </source>
</evidence>
<dbReference type="Proteomes" id="UP000006324">
    <property type="component" value="Unassembled WGS sequence"/>
</dbReference>
<evidence type="ECO:0000313" key="3">
    <source>
        <dbReference type="Proteomes" id="UP000006324"/>
    </source>
</evidence>
<proteinExistence type="predicted"/>
<protein>
    <submittedName>
        <fullName evidence="2">Uncharacterized protein</fullName>
    </submittedName>
</protein>
<accession>A0A0F6H3Z6</accession>
<dbReference type="AlphaFoldDB" id="A0A0F6H3Z6"/>
<comment type="caution">
    <text evidence="2">The sequence shown here is derived from an EMBL/GenBank/DDBJ whole genome shotgun (WGS) entry which is preliminary data.</text>
</comment>
<name>A0A0F6H3Z6_LEPIR</name>
<gene>
    <name evidence="2" type="ORF">LEP1GSC104_1295</name>
</gene>
<reference evidence="2 3" key="1">
    <citation type="submission" date="2012-09" db="EMBL/GenBank/DDBJ databases">
        <authorList>
            <person name="Harkins D.M."/>
            <person name="Durkin A.S."/>
            <person name="Brinkac L.M."/>
            <person name="Selengut J.D."/>
            <person name="Sanka R."/>
            <person name="DePew J."/>
            <person name="Purushe J."/>
            <person name="Chanthongthip A."/>
            <person name="Lattana O."/>
            <person name="Phetsouvanh R."/>
            <person name="Newton P.N."/>
            <person name="Vinetz J.M."/>
            <person name="Sutton G.G."/>
            <person name="Nelson W.C."/>
            <person name="Fouts D.E."/>
        </authorList>
    </citation>
    <scope>NUCLEOTIDE SEQUENCE [LARGE SCALE GENOMIC DNA]</scope>
    <source>
        <strain evidence="2 3">UI 12621</strain>
    </source>
</reference>
<dbReference type="EMBL" id="AHNQ02000057">
    <property type="protein sequence ID" value="EKO22918.1"/>
    <property type="molecule type" value="Genomic_DNA"/>
</dbReference>